<keyword evidence="5" id="KW-0547">Nucleotide-binding</keyword>
<dbReference type="InterPro" id="IPR005093">
    <property type="entry name" value="RNArep_beta"/>
</dbReference>
<dbReference type="GO" id="GO:0000166">
    <property type="term" value="F:nucleotide binding"/>
    <property type="evidence" value="ECO:0007669"/>
    <property type="project" value="UniProtKB-KW"/>
</dbReference>
<dbReference type="Pfam" id="PF03431">
    <property type="entry name" value="RNA_replicase_B"/>
    <property type="match status" value="1"/>
</dbReference>
<name>A0A8S5L3R2_9VIRU</name>
<keyword evidence="9" id="KW-0479">Metal-binding</keyword>
<evidence type="ECO:0000256" key="6">
    <source>
        <dbReference type="ARBA" id="ARBA00022953"/>
    </source>
</evidence>
<dbReference type="KEGG" id="vg:80400455"/>
<keyword evidence="4" id="KW-0548">Nucleotidyltransferase</keyword>
<gene>
    <name evidence="11" type="primary">SRR6960799_34_3</name>
</gene>
<evidence type="ECO:0000256" key="9">
    <source>
        <dbReference type="PIRSR" id="PIRSR605093-1"/>
    </source>
</evidence>
<evidence type="ECO:0000256" key="3">
    <source>
        <dbReference type="ARBA" id="ARBA00022679"/>
    </source>
</evidence>
<keyword evidence="3" id="KW-0808">Transferase</keyword>
<evidence type="ECO:0000259" key="10">
    <source>
        <dbReference type="PROSITE" id="PS50522"/>
    </source>
</evidence>
<evidence type="ECO:0000256" key="4">
    <source>
        <dbReference type="ARBA" id="ARBA00022695"/>
    </source>
</evidence>
<evidence type="ECO:0000256" key="1">
    <source>
        <dbReference type="ARBA" id="ARBA00012494"/>
    </source>
</evidence>
<dbReference type="GeneID" id="80400455"/>
<evidence type="ECO:0000256" key="2">
    <source>
        <dbReference type="ARBA" id="ARBA00022484"/>
    </source>
</evidence>
<organism evidence="11 12">
    <name type="scientific">ssRNA phage SRR6960799_34</name>
    <dbReference type="NCBI Taxonomy" id="2786592"/>
    <lineage>
        <taxon>Viruses</taxon>
        <taxon>Riboviria</taxon>
        <taxon>Orthornavirae</taxon>
        <taxon>Lenarviricota</taxon>
        <taxon>Leviviricetes</taxon>
        <taxon>Timlovirales</taxon>
        <taxon>Steitzviridae</taxon>
        <taxon>Loptevirus</taxon>
        <taxon>Loptevirus caenenecus</taxon>
    </lineage>
</organism>
<dbReference type="GO" id="GO:0046872">
    <property type="term" value="F:metal ion binding"/>
    <property type="evidence" value="ECO:0007669"/>
    <property type="project" value="UniProtKB-KW"/>
</dbReference>
<dbReference type="GO" id="GO:0003968">
    <property type="term" value="F:RNA-directed RNA polymerase activity"/>
    <property type="evidence" value="ECO:0007669"/>
    <property type="project" value="UniProtKB-KW"/>
</dbReference>
<keyword evidence="2 11" id="KW-0696">RNA-directed RNA polymerase</keyword>
<feature type="binding site" evidence="9">
    <location>
        <position position="415"/>
    </location>
    <ligand>
        <name>Mg(2+)</name>
        <dbReference type="ChEBI" id="CHEBI:18420"/>
        <label>2</label>
    </ligand>
</feature>
<keyword evidence="6" id="KW-0693">Viral RNA replication</keyword>
<dbReference type="GO" id="GO:0039694">
    <property type="term" value="P:viral RNA genome replication"/>
    <property type="evidence" value="ECO:0007669"/>
    <property type="project" value="InterPro"/>
</dbReference>
<keyword evidence="9" id="KW-0460">Magnesium</keyword>
<protein>
    <recommendedName>
        <fullName evidence="1">RNA-directed RNA polymerase</fullName>
        <ecNumber evidence="1">2.7.7.48</ecNumber>
    </recommendedName>
    <alternativeName>
        <fullName evidence="7">RNA replicase beta chain</fullName>
    </alternativeName>
</protein>
<evidence type="ECO:0000256" key="7">
    <source>
        <dbReference type="ARBA" id="ARBA00030248"/>
    </source>
</evidence>
<reference evidence="11" key="1">
    <citation type="submission" date="2020-09" db="EMBL/GenBank/DDBJ databases">
        <title>Leviviricetes taxonomy.</title>
        <authorList>
            <person name="Stockdale S.R."/>
            <person name="Callanan J."/>
            <person name="Adriaenssens E.M."/>
            <person name="Kuhn J.H."/>
            <person name="Rumnieks J."/>
            <person name="Shkoporov A."/>
            <person name="Draper L.A."/>
            <person name="Ross P."/>
            <person name="Hill C."/>
        </authorList>
    </citation>
    <scope>NUCLEOTIDE SEQUENCE</scope>
</reference>
<dbReference type="EMBL" id="BK014064">
    <property type="protein sequence ID" value="DAD52305.1"/>
    <property type="molecule type" value="Genomic_RNA"/>
</dbReference>
<feature type="binding site" evidence="9">
    <location>
        <position position="318"/>
    </location>
    <ligand>
        <name>Mg(2+)</name>
        <dbReference type="ChEBI" id="CHEBI:18420"/>
        <label>2</label>
    </ligand>
</feature>
<dbReference type="PROSITE" id="PS50522">
    <property type="entry name" value="RDRP_PHAGE"/>
    <property type="match status" value="1"/>
</dbReference>
<accession>A0A8S5L3R2</accession>
<dbReference type="EC" id="2.7.7.48" evidence="1"/>
<feature type="domain" description="RdRp catalytic" evidence="10">
    <location>
        <begin position="303"/>
        <end position="447"/>
    </location>
</feature>
<dbReference type="RefSeq" id="YP_010770891.1">
    <property type="nucleotide sequence ID" value="NC_074422.1"/>
</dbReference>
<comment type="cofactor">
    <cofactor evidence="9">
        <name>Mg(2+)</name>
        <dbReference type="ChEBI" id="CHEBI:18420"/>
    </cofactor>
    <text evidence="9">Binds 2 Mg(2+) per subunit.</text>
</comment>
<comment type="catalytic activity">
    <reaction evidence="8">
        <text>RNA(n) + a ribonucleoside 5'-triphosphate = RNA(n+1) + diphosphate</text>
        <dbReference type="Rhea" id="RHEA:21248"/>
        <dbReference type="Rhea" id="RHEA-COMP:14527"/>
        <dbReference type="Rhea" id="RHEA-COMP:17342"/>
        <dbReference type="ChEBI" id="CHEBI:33019"/>
        <dbReference type="ChEBI" id="CHEBI:61557"/>
        <dbReference type="ChEBI" id="CHEBI:140395"/>
        <dbReference type="EC" id="2.7.7.48"/>
    </reaction>
</comment>
<evidence type="ECO:0000256" key="5">
    <source>
        <dbReference type="ARBA" id="ARBA00022741"/>
    </source>
</evidence>
<evidence type="ECO:0000313" key="11">
    <source>
        <dbReference type="EMBL" id="DAD52305.1"/>
    </source>
</evidence>
<sequence length="606" mass="67729">MKSLLWLTELVLQDCGTMCGVDPTRDLKTVISRCEHEGDEFLTITLPAFCSAFEAALDSGRLEPSMTPGFAWNRRGLPAFLRGFLLQVFNTQGLILESASIAAISCVRQICLLHKKVLRPCKESRNVGAIRGFKATEHDLRLHERENMALAPEMAFDYVSRIVWADIVKNVPFGDPRDEIIPGHGPGATQEKLSGNKKFQNLRWHQRLENVFPFSEYGVASLRSPDRWKDDALDVEIVSPRNEAPVRVTLVPKTLKTPRVIAIEPVCVQYMQQGLMKFLVPLIEKGRFTGGHVGFTDQSINGRLALQASKDGKLATIDLSEASDRVSSKRVWRMLSSVPRLREQIFACRSTRAELPDGDVVTLRKFASMGSALCFPMEAMVFFCTIVAKRLVMSQKPWTVARIKALSRDVYVYGDDIIVPVSEAPSICAGLESIGLKVNRRKSFWTGKFRESCGTDAFDGHRVTPVYVRKDLPSDRADSSGIVSATSLSNQFYLAGLWRAADAVKSLVERLVGRLPLVGTTPSGLGWKTFSNASTLSRWNDNLHRWEHSTLVVTPKRRVDPLTGDRALLKVLLELNRGILERAEKGLEESVMRGVIALKRRWVSSY</sequence>
<proteinExistence type="predicted"/>
<evidence type="ECO:0000313" key="12">
    <source>
        <dbReference type="Proteomes" id="UP000676398"/>
    </source>
</evidence>
<dbReference type="Proteomes" id="UP000676398">
    <property type="component" value="Segment"/>
</dbReference>
<keyword evidence="12" id="KW-1185">Reference proteome</keyword>
<evidence type="ECO:0000256" key="8">
    <source>
        <dbReference type="ARBA" id="ARBA00048744"/>
    </source>
</evidence>
<feature type="binding site" evidence="9">
    <location>
        <position position="416"/>
    </location>
    <ligand>
        <name>Mg(2+)</name>
        <dbReference type="ChEBI" id="CHEBI:18420"/>
        <label>2</label>
    </ligand>
</feature>
<dbReference type="InterPro" id="IPR007096">
    <property type="entry name" value="RNA-dir_Rpol_cat_phage"/>
</dbReference>